<evidence type="ECO:0000256" key="3">
    <source>
        <dbReference type="ARBA" id="ARBA00022692"/>
    </source>
</evidence>
<evidence type="ECO:0000256" key="4">
    <source>
        <dbReference type="ARBA" id="ARBA00022723"/>
    </source>
</evidence>
<dbReference type="InterPro" id="IPR035896">
    <property type="entry name" value="AN1-like_Znf"/>
</dbReference>
<proteinExistence type="inferred from homology"/>
<dbReference type="Pfam" id="PF01428">
    <property type="entry name" value="zf-AN1"/>
    <property type="match status" value="1"/>
</dbReference>
<dbReference type="InterPro" id="IPR035952">
    <property type="entry name" value="Rhomboid-like_sf"/>
</dbReference>
<dbReference type="GO" id="GO:0008270">
    <property type="term" value="F:zinc ion binding"/>
    <property type="evidence" value="ECO:0007669"/>
    <property type="project" value="UniProtKB-KW"/>
</dbReference>
<evidence type="ECO:0000256" key="2">
    <source>
        <dbReference type="ARBA" id="ARBA00009045"/>
    </source>
</evidence>
<dbReference type="SMART" id="SM00154">
    <property type="entry name" value="ZnF_AN1"/>
    <property type="match status" value="1"/>
</dbReference>
<feature type="domain" description="AN1-type" evidence="11">
    <location>
        <begin position="1"/>
        <end position="44"/>
    </location>
</feature>
<feature type="transmembrane region" description="Helical" evidence="10">
    <location>
        <begin position="94"/>
        <end position="115"/>
    </location>
</feature>
<dbReference type="PROSITE" id="PS51039">
    <property type="entry name" value="ZF_AN1"/>
    <property type="match status" value="1"/>
</dbReference>
<dbReference type="AlphaFoldDB" id="A0A2A2F5F2"/>
<feature type="transmembrane region" description="Helical" evidence="10">
    <location>
        <begin position="231"/>
        <end position="258"/>
    </location>
</feature>
<dbReference type="Pfam" id="PF01694">
    <property type="entry name" value="Rhomboid"/>
    <property type="match status" value="1"/>
</dbReference>
<keyword evidence="9 10" id="KW-0472">Membrane</keyword>
<feature type="transmembrane region" description="Helical" evidence="10">
    <location>
        <begin position="205"/>
        <end position="224"/>
    </location>
</feature>
<dbReference type="Gene3D" id="4.10.1110.10">
    <property type="entry name" value="AN1-like Zinc finger"/>
    <property type="match status" value="1"/>
</dbReference>
<dbReference type="GO" id="GO:0006508">
    <property type="term" value="P:proteolysis"/>
    <property type="evidence" value="ECO:0007669"/>
    <property type="project" value="UniProtKB-KW"/>
</dbReference>
<reference evidence="12 13" key="1">
    <citation type="submission" date="2017-08" db="EMBL/GenBank/DDBJ databases">
        <title>The strain WRN001 was isolated from Binhai saline alkaline soil, Tianjin, China.</title>
        <authorList>
            <person name="Liu D."/>
            <person name="Zhang G."/>
        </authorList>
    </citation>
    <scope>NUCLEOTIDE SEQUENCE [LARGE SCALE GENOMIC DNA]</scope>
    <source>
        <strain evidence="12 13">WN019</strain>
    </source>
</reference>
<dbReference type="Gene3D" id="1.20.1540.10">
    <property type="entry name" value="Rhomboid-like"/>
    <property type="match status" value="1"/>
</dbReference>
<accession>A0A2A2F5F2</accession>
<dbReference type="InterPro" id="IPR000058">
    <property type="entry name" value="Znf_AN1"/>
</dbReference>
<evidence type="ECO:0000256" key="9">
    <source>
        <dbReference type="ARBA" id="ARBA00023136"/>
    </source>
</evidence>
<name>A0A2A2F5F2_9EURY</name>
<dbReference type="PANTHER" id="PTHR43731:SF14">
    <property type="entry name" value="PRESENILIN-ASSOCIATED RHOMBOID-LIKE PROTEIN, MITOCHONDRIAL"/>
    <property type="match status" value="1"/>
</dbReference>
<dbReference type="InterPro" id="IPR050925">
    <property type="entry name" value="Rhomboid_protease_S54"/>
</dbReference>
<gene>
    <name evidence="12" type="ORF">CK500_14825</name>
</gene>
<sequence length="307" mass="33418">MAECDQCGAYESMPYHCRRCGDTFCADHRLPENHNCPGLNDWNESKGVFNSGVDTSVENRDRSEESTIERAKSIVDRQTPTSGVIGILRRNTTYLFLGLMWATFIIQFVIFPLFIDISPGSSLWRSVFVLSPQQPMYVWTWITSIFAHGGFTHISVNSIALYFFGPVVERRLGKARFVALFLVAGVFAGLAQVGATLLLNPGMQSGVVGSSGAIIAVMGVLTVLRPKLTVYLYFLLPVPLWILTIGFAIFSAVAGLSAIGPGSVANWAHLTGLGIGLAYGAVVKKRYDVPESIHVGRGSGGSDRCRF</sequence>
<evidence type="ECO:0000256" key="8">
    <source>
        <dbReference type="ARBA" id="ARBA00022989"/>
    </source>
</evidence>
<evidence type="ECO:0000313" key="12">
    <source>
        <dbReference type="EMBL" id="PAU80801.1"/>
    </source>
</evidence>
<keyword evidence="5" id="KW-0863">Zinc-finger</keyword>
<comment type="caution">
    <text evidence="12">The sequence shown here is derived from an EMBL/GenBank/DDBJ whole genome shotgun (WGS) entry which is preliminary data.</text>
</comment>
<dbReference type="SUPFAM" id="SSF118310">
    <property type="entry name" value="AN1-like Zinc finger"/>
    <property type="match status" value="1"/>
</dbReference>
<keyword evidence="4" id="KW-0479">Metal-binding</keyword>
<evidence type="ECO:0000313" key="13">
    <source>
        <dbReference type="Proteomes" id="UP000218083"/>
    </source>
</evidence>
<feature type="transmembrane region" description="Helical" evidence="10">
    <location>
        <begin position="177"/>
        <end position="199"/>
    </location>
</feature>
<dbReference type="PANTHER" id="PTHR43731">
    <property type="entry name" value="RHOMBOID PROTEASE"/>
    <property type="match status" value="1"/>
</dbReference>
<dbReference type="SUPFAM" id="SSF144091">
    <property type="entry name" value="Rhomboid-like"/>
    <property type="match status" value="1"/>
</dbReference>
<evidence type="ECO:0000256" key="10">
    <source>
        <dbReference type="SAM" id="Phobius"/>
    </source>
</evidence>
<dbReference type="EMBL" id="NSKC01000011">
    <property type="protein sequence ID" value="PAU80801.1"/>
    <property type="molecule type" value="Genomic_DNA"/>
</dbReference>
<comment type="similarity">
    <text evidence="2">Belongs to the peptidase S54 family.</text>
</comment>
<keyword evidence="7" id="KW-0862">Zinc</keyword>
<dbReference type="Proteomes" id="UP000218083">
    <property type="component" value="Unassembled WGS sequence"/>
</dbReference>
<keyword evidence="6" id="KW-0378">Hydrolase</keyword>
<organism evidence="12 13">
    <name type="scientific">Halorubrum salipaludis</name>
    <dbReference type="NCBI Taxonomy" id="2032630"/>
    <lineage>
        <taxon>Archaea</taxon>
        <taxon>Methanobacteriati</taxon>
        <taxon>Methanobacteriota</taxon>
        <taxon>Stenosarchaea group</taxon>
        <taxon>Halobacteria</taxon>
        <taxon>Halobacteriales</taxon>
        <taxon>Haloferacaceae</taxon>
        <taxon>Halorubrum</taxon>
    </lineage>
</organism>
<dbReference type="InterPro" id="IPR022764">
    <property type="entry name" value="Peptidase_S54_rhomboid_dom"/>
</dbReference>
<evidence type="ECO:0000256" key="6">
    <source>
        <dbReference type="ARBA" id="ARBA00022801"/>
    </source>
</evidence>
<keyword evidence="12" id="KW-0645">Protease</keyword>
<dbReference type="OrthoDB" id="26567at2157"/>
<feature type="transmembrane region" description="Helical" evidence="10">
    <location>
        <begin position="264"/>
        <end position="283"/>
    </location>
</feature>
<comment type="subcellular location">
    <subcellularLocation>
        <location evidence="1">Membrane</location>
        <topology evidence="1">Multi-pass membrane protein</topology>
    </subcellularLocation>
</comment>
<protein>
    <submittedName>
        <fullName evidence="12">Rhomboid family intramembrane serine protease</fullName>
    </submittedName>
</protein>
<evidence type="ECO:0000259" key="11">
    <source>
        <dbReference type="PROSITE" id="PS51039"/>
    </source>
</evidence>
<keyword evidence="13" id="KW-1185">Reference proteome</keyword>
<evidence type="ECO:0000256" key="1">
    <source>
        <dbReference type="ARBA" id="ARBA00004141"/>
    </source>
</evidence>
<dbReference type="GO" id="GO:0016020">
    <property type="term" value="C:membrane"/>
    <property type="evidence" value="ECO:0007669"/>
    <property type="project" value="UniProtKB-SubCell"/>
</dbReference>
<evidence type="ECO:0000256" key="5">
    <source>
        <dbReference type="ARBA" id="ARBA00022771"/>
    </source>
</evidence>
<keyword evidence="3 10" id="KW-0812">Transmembrane</keyword>
<feature type="transmembrane region" description="Helical" evidence="10">
    <location>
        <begin position="138"/>
        <end position="165"/>
    </location>
</feature>
<dbReference type="GO" id="GO:0004252">
    <property type="term" value="F:serine-type endopeptidase activity"/>
    <property type="evidence" value="ECO:0007669"/>
    <property type="project" value="InterPro"/>
</dbReference>
<keyword evidence="8 10" id="KW-1133">Transmembrane helix</keyword>
<evidence type="ECO:0000256" key="7">
    <source>
        <dbReference type="ARBA" id="ARBA00022833"/>
    </source>
</evidence>